<dbReference type="Proteomes" id="UP000182624">
    <property type="component" value="Unassembled WGS sequence"/>
</dbReference>
<dbReference type="AlphaFoldDB" id="A0A1I5VWC6"/>
<dbReference type="OrthoDB" id="175771at2"/>
<sequence>MLRLLHDVDEKYKKKHIYIWHTNKESLDVLAKLVLSRIKVVGFVTEESEYVGKTILCIPVFSLNECINDPQCVVIVNEFYKSVLKYKDTICIVQLKDIYSFRLSGKKVHIFGAGDYSDIVLRQLNLNNVDIDSYIVSSDNEKKIKNDKMVNVYKRENYSEDDVIVIGVKKEEALSEIYEVLDDCICDIYTDIIWTDAGIHNGNLMLVIEKALKEERKVYLCANNSIHSQYIKAVFEEFGIVMNQINVEGDCGISSIWDVDEIKDSTVIVDEFDKQRRWYFLEILYSLGFKLKDLNFAAIQEYTLGKDFFNGKIRYVADPLISYSYVFHDTTNSLWSICGDENDSSYKIMVLGGSTTHDGYYSIKSWARRLWERLNNKNKKCTFYIGAQSGAKVADELFILLRDGYYIKPDLVISFSGTNDMLDTDLNRFNEWRWYEFLRNEMEEKEINTGLVRDEGAYHYWKRIQKIIKDYSESIGAKYLGILQPNNFYMENMSLSEKMMFEREIYLESSKDFFIKSQNDMEMILNLFSIFHHVNGMYIDFCHYSEDGVDRILDSVEEKVLMMLFEQF</sequence>
<dbReference type="Gene3D" id="3.40.50.1110">
    <property type="entry name" value="SGNH hydrolase"/>
    <property type="match status" value="1"/>
</dbReference>
<name>A0A1I5VWC6_9FIRM</name>
<dbReference type="InterPro" id="IPR036514">
    <property type="entry name" value="SGNH_hydro_sf"/>
</dbReference>
<proteinExistence type="predicted"/>
<evidence type="ECO:0008006" key="3">
    <source>
        <dbReference type="Google" id="ProtNLM"/>
    </source>
</evidence>
<dbReference type="RefSeq" id="WP_074889301.1">
    <property type="nucleotide sequence ID" value="NZ_FOXO01000019.1"/>
</dbReference>
<reference evidence="2" key="1">
    <citation type="submission" date="2016-10" db="EMBL/GenBank/DDBJ databases">
        <authorList>
            <person name="Varghese N."/>
            <person name="Submissions S."/>
        </authorList>
    </citation>
    <scope>NUCLEOTIDE SEQUENCE [LARGE SCALE GENOMIC DNA]</scope>
    <source>
        <strain evidence="2">P18</strain>
    </source>
</reference>
<organism evidence="1 2">
    <name type="scientific">Butyrivibrio proteoclasticus</name>
    <dbReference type="NCBI Taxonomy" id="43305"/>
    <lineage>
        <taxon>Bacteria</taxon>
        <taxon>Bacillati</taxon>
        <taxon>Bacillota</taxon>
        <taxon>Clostridia</taxon>
        <taxon>Lachnospirales</taxon>
        <taxon>Lachnospiraceae</taxon>
        <taxon>Butyrivibrio</taxon>
    </lineage>
</organism>
<evidence type="ECO:0000313" key="2">
    <source>
        <dbReference type="Proteomes" id="UP000182624"/>
    </source>
</evidence>
<dbReference type="EMBL" id="FOXO01000019">
    <property type="protein sequence ID" value="SFQ11587.1"/>
    <property type="molecule type" value="Genomic_DNA"/>
</dbReference>
<gene>
    <name evidence="1" type="ORF">SAMN04487928_11945</name>
</gene>
<accession>A0A1I5VWC6</accession>
<protein>
    <recommendedName>
        <fullName evidence="3">SGNH hydrolase-type esterase domain-containing protein</fullName>
    </recommendedName>
</protein>
<dbReference type="SUPFAM" id="SSF52266">
    <property type="entry name" value="SGNH hydrolase"/>
    <property type="match status" value="1"/>
</dbReference>
<evidence type="ECO:0000313" key="1">
    <source>
        <dbReference type="EMBL" id="SFQ11587.1"/>
    </source>
</evidence>
<keyword evidence="2" id="KW-1185">Reference proteome</keyword>